<keyword evidence="9" id="KW-1185">Reference proteome</keyword>
<dbReference type="Pfam" id="PF00884">
    <property type="entry name" value="Sulfatase"/>
    <property type="match status" value="1"/>
</dbReference>
<organism evidence="8 9">
    <name type="scientific">Billgrantia pellis</name>
    <dbReference type="NCBI Taxonomy" id="2606936"/>
    <lineage>
        <taxon>Bacteria</taxon>
        <taxon>Pseudomonadati</taxon>
        <taxon>Pseudomonadota</taxon>
        <taxon>Gammaproteobacteria</taxon>
        <taxon>Oceanospirillales</taxon>
        <taxon>Halomonadaceae</taxon>
        <taxon>Billgrantia</taxon>
    </lineage>
</organism>
<evidence type="ECO:0000313" key="9">
    <source>
        <dbReference type="Proteomes" id="UP000486760"/>
    </source>
</evidence>
<dbReference type="InterPro" id="IPR017850">
    <property type="entry name" value="Alkaline_phosphatase_core_sf"/>
</dbReference>
<comment type="caution">
    <text evidence="8">The sequence shown here is derived from an EMBL/GenBank/DDBJ whole genome shotgun (WGS) entry which is preliminary data.</text>
</comment>
<gene>
    <name evidence="8" type="ORF">F0A17_02960</name>
</gene>
<feature type="transmembrane region" description="Helical" evidence="6">
    <location>
        <begin position="60"/>
        <end position="79"/>
    </location>
</feature>
<dbReference type="Gene3D" id="3.40.720.10">
    <property type="entry name" value="Alkaline Phosphatase, subunit A"/>
    <property type="match status" value="1"/>
</dbReference>
<reference evidence="8 9" key="1">
    <citation type="submission" date="2019-08" db="EMBL/GenBank/DDBJ databases">
        <title>Bioinformatics analysis of the strain L3 and L5.</title>
        <authorList>
            <person name="Li X."/>
        </authorList>
    </citation>
    <scope>NUCLEOTIDE SEQUENCE [LARGE SCALE GENOMIC DNA]</scope>
    <source>
        <strain evidence="8 9">L5</strain>
    </source>
</reference>
<evidence type="ECO:0000256" key="4">
    <source>
        <dbReference type="ARBA" id="ARBA00022989"/>
    </source>
</evidence>
<feature type="domain" description="Sulfatase N-terminal" evidence="7">
    <location>
        <begin position="269"/>
        <end position="535"/>
    </location>
</feature>
<sequence>MNVPMPVKTTTQTTVPSLFRTWLLFSTLLALVTWGIRLLSADMMVPEGLWQRAWWWGLRFDLAVAALLAGLTVLVMWPFARLLPTLPRKGWLMPALAILLSAHLGDWLYWQETGRHLGYEAGELLNSAGSLLNMLVLHWPWVLGIVFLLCLAYQFPWWPSRSERRGWRLELNVIAVVAATVLLVRGSINGLPQGPDDALRLGNSSEATAALNGAYAALYGLQSSSKNTIEPIALEWMDDSEAQQRVRALYRQRLSNQPSRVQDTVSPVNVVFVMLESWSSYHSQAEANGQPITPHFDALAERSLSTYRMVSSGLRTSEGMFGLFCSYQNPLGRSVAETRLAMNDYRCLPEILRDHGWQTAFFQGSHENTSGVGSFAQSLGFSASYGKADIVTRDYAENAWGVYDHDLYRFVLETIDQLQEPFFAGINTNSTHATELRPDFPPLLAGSDRHSAMRNVMRLADHELGEFVTALEQREWEHPWMLVLVSDHTTRVASTPLDRFLLPFLIHAPVRVSPAKPERIAHHRDVAPTVADILGLTMPNAMGHSLLDPTAPQLAEFYHAGNLTWFSGNDRLVEIPLSAPDRMRCATWPDQALALDLLYSPCQPSDSDKARDAYALTKTAQRHLFEGRGLSIVQ</sequence>
<protein>
    <submittedName>
        <fullName evidence="8">LTA synthase family protein</fullName>
    </submittedName>
</protein>
<proteinExistence type="predicted"/>
<dbReference type="PANTHER" id="PTHR47371:SF3">
    <property type="entry name" value="PHOSPHOGLYCEROL TRANSFERASE I"/>
    <property type="match status" value="1"/>
</dbReference>
<dbReference type="PANTHER" id="PTHR47371">
    <property type="entry name" value="LIPOTEICHOIC ACID SYNTHASE"/>
    <property type="match status" value="1"/>
</dbReference>
<feature type="transmembrane region" description="Helical" evidence="6">
    <location>
        <begin position="91"/>
        <end position="110"/>
    </location>
</feature>
<keyword evidence="5 6" id="KW-0472">Membrane</keyword>
<dbReference type="InterPro" id="IPR000917">
    <property type="entry name" value="Sulfatase_N"/>
</dbReference>
<dbReference type="EMBL" id="VTPY01000001">
    <property type="protein sequence ID" value="KAA0014618.1"/>
    <property type="molecule type" value="Genomic_DNA"/>
</dbReference>
<accession>A0A7V7G6G0</accession>
<feature type="transmembrane region" description="Helical" evidence="6">
    <location>
        <begin position="167"/>
        <end position="188"/>
    </location>
</feature>
<keyword evidence="2" id="KW-1003">Cell membrane</keyword>
<evidence type="ECO:0000256" key="1">
    <source>
        <dbReference type="ARBA" id="ARBA00004651"/>
    </source>
</evidence>
<dbReference type="Proteomes" id="UP000486760">
    <property type="component" value="Unassembled WGS sequence"/>
</dbReference>
<evidence type="ECO:0000313" key="8">
    <source>
        <dbReference type="EMBL" id="KAA0014618.1"/>
    </source>
</evidence>
<dbReference type="SUPFAM" id="SSF53649">
    <property type="entry name" value="Alkaline phosphatase-like"/>
    <property type="match status" value="1"/>
</dbReference>
<evidence type="ECO:0000256" key="5">
    <source>
        <dbReference type="ARBA" id="ARBA00023136"/>
    </source>
</evidence>
<evidence type="ECO:0000259" key="7">
    <source>
        <dbReference type="Pfam" id="PF00884"/>
    </source>
</evidence>
<comment type="subcellular location">
    <subcellularLocation>
        <location evidence="1">Cell membrane</location>
        <topology evidence="1">Multi-pass membrane protein</topology>
    </subcellularLocation>
</comment>
<keyword evidence="3 6" id="KW-0812">Transmembrane</keyword>
<feature type="transmembrane region" description="Helical" evidence="6">
    <location>
        <begin position="21"/>
        <end position="40"/>
    </location>
</feature>
<evidence type="ECO:0000256" key="2">
    <source>
        <dbReference type="ARBA" id="ARBA00022475"/>
    </source>
</evidence>
<dbReference type="GO" id="GO:0005886">
    <property type="term" value="C:plasma membrane"/>
    <property type="evidence" value="ECO:0007669"/>
    <property type="project" value="UniProtKB-SubCell"/>
</dbReference>
<evidence type="ECO:0000256" key="6">
    <source>
        <dbReference type="SAM" id="Phobius"/>
    </source>
</evidence>
<dbReference type="AlphaFoldDB" id="A0A7V7G6G0"/>
<evidence type="ECO:0000256" key="3">
    <source>
        <dbReference type="ARBA" id="ARBA00022692"/>
    </source>
</evidence>
<dbReference type="InterPro" id="IPR050448">
    <property type="entry name" value="OpgB/LTA_synthase_biosynth"/>
</dbReference>
<keyword evidence="4 6" id="KW-1133">Transmembrane helix</keyword>
<dbReference type="CDD" id="cd16015">
    <property type="entry name" value="LTA_synthase"/>
    <property type="match status" value="1"/>
</dbReference>
<feature type="transmembrane region" description="Helical" evidence="6">
    <location>
        <begin position="130"/>
        <end position="155"/>
    </location>
</feature>
<name>A0A7V7G6G0_9GAMM</name>